<dbReference type="EMBL" id="JAUSVS010000012">
    <property type="protein sequence ID" value="MDQ0466523.1"/>
    <property type="molecule type" value="Genomic_DNA"/>
</dbReference>
<reference evidence="2 3" key="1">
    <citation type="submission" date="2023-07" db="EMBL/GenBank/DDBJ databases">
        <title>Genomic Encyclopedia of Type Strains, Phase IV (KMG-IV): sequencing the most valuable type-strain genomes for metagenomic binning, comparative biology and taxonomic classification.</title>
        <authorList>
            <person name="Goeker M."/>
        </authorList>
    </citation>
    <scope>NUCLEOTIDE SEQUENCE [LARGE SCALE GENOMIC DNA]</scope>
    <source>
        <strain evidence="2 3">DSM 18695</strain>
    </source>
</reference>
<protein>
    <submittedName>
        <fullName evidence="2">Very-short-patch-repair endonuclease</fullName>
    </submittedName>
</protein>
<keyword evidence="2" id="KW-0255">Endonuclease</keyword>
<dbReference type="Gene3D" id="3.40.960.10">
    <property type="entry name" value="VSR Endonuclease"/>
    <property type="match status" value="1"/>
</dbReference>
<dbReference type="PANTHER" id="PTHR38590:SF1">
    <property type="entry name" value="BLL0828 PROTEIN"/>
    <property type="match status" value="1"/>
</dbReference>
<keyword evidence="3" id="KW-1185">Reference proteome</keyword>
<evidence type="ECO:0000259" key="1">
    <source>
        <dbReference type="Pfam" id="PF04480"/>
    </source>
</evidence>
<comment type="caution">
    <text evidence="2">The sequence shown here is derived from an EMBL/GenBank/DDBJ whole genome shotgun (WGS) entry which is preliminary data.</text>
</comment>
<keyword evidence="2" id="KW-0378">Hydrolase</keyword>
<dbReference type="PANTHER" id="PTHR38590">
    <property type="entry name" value="BLL0828 PROTEIN"/>
    <property type="match status" value="1"/>
</dbReference>
<dbReference type="InterPro" id="IPR047216">
    <property type="entry name" value="Endonuclease_DUF559_bact"/>
</dbReference>
<name>A0ABU0IWY8_9CAUL</name>
<dbReference type="CDD" id="cd01038">
    <property type="entry name" value="Endonuclease_DUF559"/>
    <property type="match status" value="1"/>
</dbReference>
<dbReference type="InterPro" id="IPR007569">
    <property type="entry name" value="DUF559"/>
</dbReference>
<dbReference type="Proteomes" id="UP001228905">
    <property type="component" value="Unassembled WGS sequence"/>
</dbReference>
<keyword evidence="2" id="KW-0540">Nuclease</keyword>
<dbReference type="SUPFAM" id="SSF52980">
    <property type="entry name" value="Restriction endonuclease-like"/>
    <property type="match status" value="1"/>
</dbReference>
<evidence type="ECO:0000313" key="2">
    <source>
        <dbReference type="EMBL" id="MDQ0466523.1"/>
    </source>
</evidence>
<dbReference type="GO" id="GO:0004519">
    <property type="term" value="F:endonuclease activity"/>
    <property type="evidence" value="ECO:0007669"/>
    <property type="project" value="UniProtKB-KW"/>
</dbReference>
<proteinExistence type="predicted"/>
<dbReference type="InterPro" id="IPR011335">
    <property type="entry name" value="Restrct_endonuc-II-like"/>
</dbReference>
<dbReference type="Pfam" id="PF04480">
    <property type="entry name" value="DUF559"/>
    <property type="match status" value="1"/>
</dbReference>
<organism evidence="2 3">
    <name type="scientific">Caulobacter ginsengisoli</name>
    <dbReference type="NCBI Taxonomy" id="400775"/>
    <lineage>
        <taxon>Bacteria</taxon>
        <taxon>Pseudomonadati</taxon>
        <taxon>Pseudomonadota</taxon>
        <taxon>Alphaproteobacteria</taxon>
        <taxon>Caulobacterales</taxon>
        <taxon>Caulobacteraceae</taxon>
        <taxon>Caulobacter</taxon>
    </lineage>
</organism>
<sequence>MTYSEVVLWTLLRRGGLQGLHFRKQHPFGRFVLDFYCDEIRLAVEVDGGIHHLEARRAEDAQRDAWLADRHIRVLRIPSGLVVHDPNRVKSLILAAGAEPFERPWGRTASAQ</sequence>
<feature type="domain" description="DUF559" evidence="1">
    <location>
        <begin position="1"/>
        <end position="95"/>
    </location>
</feature>
<gene>
    <name evidence="2" type="ORF">QO010_004318</name>
</gene>
<accession>A0ABU0IWY8</accession>
<evidence type="ECO:0000313" key="3">
    <source>
        <dbReference type="Proteomes" id="UP001228905"/>
    </source>
</evidence>